<dbReference type="RefSeq" id="WP_188461951.1">
    <property type="nucleotide sequence ID" value="NZ_BMFQ01000001.1"/>
</dbReference>
<feature type="chain" id="PRO_5038077657" evidence="1">
    <location>
        <begin position="21"/>
        <end position="164"/>
    </location>
</feature>
<evidence type="ECO:0000313" key="2">
    <source>
        <dbReference type="EMBL" id="GGG38103.1"/>
    </source>
</evidence>
<accession>A0A917GCH5</accession>
<dbReference type="InterPro" id="IPR046588">
    <property type="entry name" value="DUF6646"/>
</dbReference>
<keyword evidence="1" id="KW-0732">Signal</keyword>
<reference evidence="2" key="2">
    <citation type="submission" date="2020-09" db="EMBL/GenBank/DDBJ databases">
        <authorList>
            <person name="Sun Q."/>
            <person name="Zhou Y."/>
        </authorList>
    </citation>
    <scope>NUCLEOTIDE SEQUENCE</scope>
    <source>
        <strain evidence="2">CGMCC 1.12751</strain>
    </source>
</reference>
<protein>
    <submittedName>
        <fullName evidence="2">OmpA family outer membrane protein</fullName>
    </submittedName>
</protein>
<feature type="signal peptide" evidence="1">
    <location>
        <begin position="1"/>
        <end position="20"/>
    </location>
</feature>
<dbReference type="Pfam" id="PF20351">
    <property type="entry name" value="DUF6646"/>
    <property type="match status" value="1"/>
</dbReference>
<comment type="caution">
    <text evidence="2">The sequence shown here is derived from an EMBL/GenBank/DDBJ whole genome shotgun (WGS) entry which is preliminary data.</text>
</comment>
<evidence type="ECO:0000256" key="1">
    <source>
        <dbReference type="SAM" id="SignalP"/>
    </source>
</evidence>
<name>A0A917GCH5_9FLAO</name>
<sequence length="164" mass="18042">MKKVMMIACLLTAYLVNGQAFTGKGDKKFQMGASLQNHATGLFVSFDYGLGENFSIGATTSYALAVPSDIDANFEDRYDLTARFNANIGNVINIDENFDLYPGINFSLKNFGGHVGARYFFTKGFGVFSEALFPIAKYNTDDLTYAEEINNQFTVNVGAVFNLN</sequence>
<keyword evidence="3" id="KW-1185">Reference proteome</keyword>
<gene>
    <name evidence="2" type="ORF">GCM10010976_07280</name>
</gene>
<proteinExistence type="predicted"/>
<dbReference type="EMBL" id="BMFQ01000001">
    <property type="protein sequence ID" value="GGG38103.1"/>
    <property type="molecule type" value="Genomic_DNA"/>
</dbReference>
<reference evidence="2" key="1">
    <citation type="journal article" date="2014" name="Int. J. Syst. Evol. Microbiol.">
        <title>Complete genome sequence of Corynebacterium casei LMG S-19264T (=DSM 44701T), isolated from a smear-ripened cheese.</title>
        <authorList>
            <consortium name="US DOE Joint Genome Institute (JGI-PGF)"/>
            <person name="Walter F."/>
            <person name="Albersmeier A."/>
            <person name="Kalinowski J."/>
            <person name="Ruckert C."/>
        </authorList>
    </citation>
    <scope>NUCLEOTIDE SEQUENCE</scope>
    <source>
        <strain evidence="2">CGMCC 1.12751</strain>
    </source>
</reference>
<organism evidence="2 3">
    <name type="scientific">Bizionia arctica</name>
    <dbReference type="NCBI Taxonomy" id="1495645"/>
    <lineage>
        <taxon>Bacteria</taxon>
        <taxon>Pseudomonadati</taxon>
        <taxon>Bacteroidota</taxon>
        <taxon>Flavobacteriia</taxon>
        <taxon>Flavobacteriales</taxon>
        <taxon>Flavobacteriaceae</taxon>
        <taxon>Bizionia</taxon>
    </lineage>
</organism>
<evidence type="ECO:0000313" key="3">
    <source>
        <dbReference type="Proteomes" id="UP000625976"/>
    </source>
</evidence>
<dbReference type="AlphaFoldDB" id="A0A917GCH5"/>
<dbReference type="Proteomes" id="UP000625976">
    <property type="component" value="Unassembled WGS sequence"/>
</dbReference>